<comment type="caution">
    <text evidence="2">The sequence shown here is derived from an EMBL/GenBank/DDBJ whole genome shotgun (WGS) entry which is preliminary data.</text>
</comment>
<dbReference type="EMBL" id="BAABBE010000003">
    <property type="protein sequence ID" value="GAA3629134.1"/>
    <property type="molecule type" value="Genomic_DNA"/>
</dbReference>
<gene>
    <name evidence="2" type="ORF">GCM10022267_14640</name>
</gene>
<evidence type="ECO:0000259" key="1">
    <source>
        <dbReference type="Pfam" id="PF19291"/>
    </source>
</evidence>
<keyword evidence="3" id="KW-1185">Reference proteome</keyword>
<name>A0ABP7ABX8_9PSEU</name>
<protein>
    <recommendedName>
        <fullName evidence="1">Trehalase-like N-terminal domain-containing protein</fullName>
    </recommendedName>
</protein>
<proteinExistence type="predicted"/>
<dbReference type="Pfam" id="PF19291">
    <property type="entry name" value="TREH_N"/>
    <property type="match status" value="1"/>
</dbReference>
<sequence length="243" mass="26594">MTDFLTELPVRVAVPIERHSPLSDRRALALVTSDADVTWLCHPAPDSPALFAALLGGSGHFSIRPQKDQLPLGQRYVLVAMTVQTRWTGLQVTDHLSAGLVGTVEGRVPAVVEFAPRPDFGRAPVVLERIADALSLAGTPIVLRSPGVEWEIADGTATAVITPPFVMELDLGSPSEEDTDWLGWSAAAFRRARPGAKIRAHVARPLPPRHRRRPGRRHDVAARADRRRAQLGLPLLLAARRRW</sequence>
<reference evidence="3" key="1">
    <citation type="journal article" date="2019" name="Int. J. Syst. Evol. Microbiol.">
        <title>The Global Catalogue of Microorganisms (GCM) 10K type strain sequencing project: providing services to taxonomists for standard genome sequencing and annotation.</title>
        <authorList>
            <consortium name="The Broad Institute Genomics Platform"/>
            <consortium name="The Broad Institute Genome Sequencing Center for Infectious Disease"/>
            <person name="Wu L."/>
            <person name="Ma J."/>
        </authorList>
    </citation>
    <scope>NUCLEOTIDE SEQUENCE [LARGE SCALE GENOMIC DNA]</scope>
    <source>
        <strain evidence="3">JCM 17494</strain>
    </source>
</reference>
<dbReference type="Proteomes" id="UP001500711">
    <property type="component" value="Unassembled WGS sequence"/>
</dbReference>
<evidence type="ECO:0000313" key="2">
    <source>
        <dbReference type="EMBL" id="GAA3629134.1"/>
    </source>
</evidence>
<accession>A0ABP7ABX8</accession>
<organism evidence="2 3">
    <name type="scientific">Lentzea roselyniae</name>
    <dbReference type="NCBI Taxonomy" id="531940"/>
    <lineage>
        <taxon>Bacteria</taxon>
        <taxon>Bacillati</taxon>
        <taxon>Actinomycetota</taxon>
        <taxon>Actinomycetes</taxon>
        <taxon>Pseudonocardiales</taxon>
        <taxon>Pseudonocardiaceae</taxon>
        <taxon>Lentzea</taxon>
    </lineage>
</organism>
<feature type="domain" description="Trehalase-like N-terminal" evidence="1">
    <location>
        <begin position="12"/>
        <end position="176"/>
    </location>
</feature>
<dbReference type="InterPro" id="IPR045582">
    <property type="entry name" value="Trehalase-like_N"/>
</dbReference>
<evidence type="ECO:0000313" key="3">
    <source>
        <dbReference type="Proteomes" id="UP001500711"/>
    </source>
</evidence>